<accession>A0A3S5B492</accession>
<dbReference type="AlphaFoldDB" id="A0A3S5B492"/>
<proteinExistence type="predicted"/>
<keyword evidence="2" id="KW-1185">Reference proteome</keyword>
<evidence type="ECO:0000313" key="1">
    <source>
        <dbReference type="EMBL" id="VEL39886.1"/>
    </source>
</evidence>
<reference evidence="1" key="1">
    <citation type="submission" date="2018-11" db="EMBL/GenBank/DDBJ databases">
        <authorList>
            <consortium name="Pathogen Informatics"/>
        </authorList>
    </citation>
    <scope>NUCLEOTIDE SEQUENCE</scope>
</reference>
<name>A0A3S5B492_9PLAT</name>
<protein>
    <submittedName>
        <fullName evidence="1">Uncharacterized protein</fullName>
    </submittedName>
</protein>
<sequence length="190" mass="21527">MATFRVVHRMPNLCMTRILARCFYRQIIAVNTCRWSTNGCNYAAEPTFVTGMAQFLPAFRSESTPSSRRLIAWSLVRHKSSRIPAFHSVWTAVWGQFCVANQIVIHFPNALVQFRPKSQLLSTSSTKLSTLSLDRCRAFIVKAGACHIPADQFYQKRRAWLAGMFQNVIFAKTDCSVRMPSSKKETDGAV</sequence>
<dbReference type="EMBL" id="CAAALY010262879">
    <property type="protein sequence ID" value="VEL39886.1"/>
    <property type="molecule type" value="Genomic_DNA"/>
</dbReference>
<gene>
    <name evidence="1" type="ORF">PXEA_LOCUS33326</name>
</gene>
<evidence type="ECO:0000313" key="2">
    <source>
        <dbReference type="Proteomes" id="UP000784294"/>
    </source>
</evidence>
<comment type="caution">
    <text evidence="1">The sequence shown here is derived from an EMBL/GenBank/DDBJ whole genome shotgun (WGS) entry which is preliminary data.</text>
</comment>
<dbReference type="Proteomes" id="UP000784294">
    <property type="component" value="Unassembled WGS sequence"/>
</dbReference>
<organism evidence="1 2">
    <name type="scientific">Protopolystoma xenopodis</name>
    <dbReference type="NCBI Taxonomy" id="117903"/>
    <lineage>
        <taxon>Eukaryota</taxon>
        <taxon>Metazoa</taxon>
        <taxon>Spiralia</taxon>
        <taxon>Lophotrochozoa</taxon>
        <taxon>Platyhelminthes</taxon>
        <taxon>Monogenea</taxon>
        <taxon>Polyopisthocotylea</taxon>
        <taxon>Polystomatidea</taxon>
        <taxon>Polystomatidae</taxon>
        <taxon>Protopolystoma</taxon>
    </lineage>
</organism>